<protein>
    <submittedName>
        <fullName evidence="2">Hydroxyquinol 1,2-dioxygenase</fullName>
    </submittedName>
</protein>
<dbReference type="Pfam" id="PF18191">
    <property type="entry name" value="PnpCD_PnpD_N"/>
    <property type="match status" value="1"/>
</dbReference>
<dbReference type="Proteomes" id="UP000228987">
    <property type="component" value="Unassembled WGS sequence"/>
</dbReference>
<evidence type="ECO:0000259" key="1">
    <source>
        <dbReference type="Pfam" id="PF18191"/>
    </source>
</evidence>
<accession>A0A2A5C685</accession>
<dbReference type="SUPFAM" id="SSF51182">
    <property type="entry name" value="RmlC-like cupins"/>
    <property type="match status" value="1"/>
</dbReference>
<dbReference type="InterPro" id="IPR040908">
    <property type="entry name" value="PnpCD_PnpD_N"/>
</dbReference>
<gene>
    <name evidence="2" type="ORF">COA71_14275</name>
</gene>
<evidence type="ECO:0000313" key="2">
    <source>
        <dbReference type="EMBL" id="PCJ39283.1"/>
    </source>
</evidence>
<feature type="domain" description="Hydroquinone 1,2-dioxygenase large subunit N-terminal" evidence="1">
    <location>
        <begin position="11"/>
        <end position="151"/>
    </location>
</feature>
<sequence>MTNLNVAVSNEQTGYQNFSAGSFTFRRDEYFAYVDYPDGEYVMPIDDFLKALMRDIAWGFFYGTVNFDSVFGTINHYGNVDLFIGTQNEEYVNNGKDFMENFPSEELMEIFKAILSDWTIEGFDPFAAPQETGTAWGPKNGNNDEAISRTRQVAQRMIGMPGDTEIRSDETGYTVNRHFKDVDQSNPVVEAEPGFEDQIHGFNLWAHLSRSDVTWNPSIVSICKQSLLCPTTEEYILPVEHGNDRVEWFIQCSDEIVWEIKDGKSSKPRASLIMRAGDVACMPADIRHQGFSPKRSMLIVWENGSPEIMEKIKNGTVPRVGVEF</sequence>
<dbReference type="EMBL" id="NVWI01000016">
    <property type="protein sequence ID" value="PCJ39283.1"/>
    <property type="molecule type" value="Genomic_DNA"/>
</dbReference>
<comment type="caution">
    <text evidence="2">The sequence shown here is derived from an EMBL/GenBank/DDBJ whole genome shotgun (WGS) entry which is preliminary data.</text>
</comment>
<keyword evidence="2" id="KW-0223">Dioxygenase</keyword>
<proteinExistence type="predicted"/>
<dbReference type="AlphaFoldDB" id="A0A2A5C685"/>
<dbReference type="InterPro" id="IPR011051">
    <property type="entry name" value="RmlC_Cupin_sf"/>
</dbReference>
<keyword evidence="2" id="KW-0560">Oxidoreductase</keyword>
<name>A0A2A5C685_9GAMM</name>
<reference evidence="3" key="1">
    <citation type="submission" date="2017-08" db="EMBL/GenBank/DDBJ databases">
        <title>A dynamic microbial community with high functional redundancy inhabits the cold, oxic subseafloor aquifer.</title>
        <authorList>
            <person name="Tully B.J."/>
            <person name="Wheat C.G."/>
            <person name="Glazer B.T."/>
            <person name="Huber J.A."/>
        </authorList>
    </citation>
    <scope>NUCLEOTIDE SEQUENCE [LARGE SCALE GENOMIC DNA]</scope>
</reference>
<dbReference type="GO" id="GO:0051213">
    <property type="term" value="F:dioxygenase activity"/>
    <property type="evidence" value="ECO:0007669"/>
    <property type="project" value="UniProtKB-KW"/>
</dbReference>
<evidence type="ECO:0000313" key="3">
    <source>
        <dbReference type="Proteomes" id="UP000228987"/>
    </source>
</evidence>
<organism evidence="2 3">
    <name type="scientific">SAR86 cluster bacterium</name>
    <dbReference type="NCBI Taxonomy" id="2030880"/>
    <lineage>
        <taxon>Bacteria</taxon>
        <taxon>Pseudomonadati</taxon>
        <taxon>Pseudomonadota</taxon>
        <taxon>Gammaproteobacteria</taxon>
        <taxon>SAR86 cluster</taxon>
    </lineage>
</organism>